<dbReference type="Gene3D" id="3.50.50.60">
    <property type="entry name" value="FAD/NAD(P)-binding domain"/>
    <property type="match status" value="2"/>
</dbReference>
<comment type="cofactor">
    <cofactor evidence="1">
        <name>FAD</name>
        <dbReference type="ChEBI" id="CHEBI:57692"/>
    </cofactor>
</comment>
<keyword evidence="7" id="KW-1015">Disulfide bond</keyword>
<feature type="transmembrane region" description="Helical" evidence="9">
    <location>
        <begin position="185"/>
        <end position="204"/>
    </location>
</feature>
<evidence type="ECO:0000256" key="8">
    <source>
        <dbReference type="ARBA" id="ARBA00023284"/>
    </source>
</evidence>
<dbReference type="SUPFAM" id="SSF55424">
    <property type="entry name" value="FAD/NAD-linked reductases, dimerisation (C-terminal) domain"/>
    <property type="match status" value="1"/>
</dbReference>
<dbReference type="PRINTS" id="PR00368">
    <property type="entry name" value="FADPNR"/>
</dbReference>
<feature type="domain" description="FAD/NAD(P)-binding" evidence="11">
    <location>
        <begin position="263"/>
        <end position="586"/>
    </location>
</feature>
<dbReference type="Pfam" id="PF09335">
    <property type="entry name" value="VTT_dom"/>
    <property type="match status" value="1"/>
</dbReference>
<keyword evidence="6 13" id="KW-0560">Oxidoreductase</keyword>
<dbReference type="Gene3D" id="3.30.390.30">
    <property type="match status" value="1"/>
</dbReference>
<gene>
    <name evidence="13" type="ORF">MNBD_ALPHA04-1942</name>
</gene>
<keyword evidence="9" id="KW-1133">Transmembrane helix</keyword>
<dbReference type="Pfam" id="PF07992">
    <property type="entry name" value="Pyr_redox_2"/>
    <property type="match status" value="1"/>
</dbReference>
<dbReference type="InterPro" id="IPR012999">
    <property type="entry name" value="Pyr_OxRdtase_I_AS"/>
</dbReference>
<dbReference type="PROSITE" id="PS00076">
    <property type="entry name" value="PYRIDINE_REDOX_1"/>
    <property type="match status" value="1"/>
</dbReference>
<feature type="transmembrane region" description="Helical" evidence="9">
    <location>
        <begin position="68"/>
        <end position="91"/>
    </location>
</feature>
<evidence type="ECO:0000259" key="10">
    <source>
        <dbReference type="Pfam" id="PF02852"/>
    </source>
</evidence>
<keyword evidence="9" id="KW-0812">Transmembrane</keyword>
<dbReference type="InterPro" id="IPR036188">
    <property type="entry name" value="FAD/NAD-bd_sf"/>
</dbReference>
<sequence>DPLTVTSYAAAAKRIYASPDQTGLLEMKKLLILALFGAAIGAFFHYDLGSYLTIENLKAQQGAIDARYQANTLLVIVAFFLIYVAVTAVSIPGAAIMTLAAGAIFGLFVGTIIVSFASTIGATLAFLASRYLLRDWVESKFGQRLKKINEGMERDGAFYLFSIRLVPAFPFFLVNLLMGLTKIRIWTYCIASQIGMLAATIVFVNAGTQLSRVNSVGEIFSLPVMGSFALLAIFPWIAKAVIAFFKRRKVYKGWRKPKQFDRNLIVIGAGSGGLVSSLIAATLNAKVTLVEAGKMGGDCLNYGCVPSKALIKSAKVADQIRHGDIYGLKSNEPEFSFPEVMQRIQRVIKDIEPHDSVERFEGLGVDVVQGYAKLTDPWTVEIEKNDGGREVLTGRAIILATGARPFVPELPGLADSGYLTSDTLWDEMAKRDHVPEKLLVLGGGPIGCELSQAFSRLGSNVTLVERSNRVMGIEDEDVSAVAAESLRASGVNILLGHEAVQVEGTGGKKSLLVKNNDGEISLIFDDIIIAVGRAARLDGYGLEKLGIETERTVVTNDHLQTNFPHIYAAGDVAGPYQLTHNASHQAWFASVNALFGQYKKFKPNYDHLPWTTFLDPEIAHVGLNEQQAAKEGVEYEVTKYELDDLDRAIAESATQGFVKVLTPPGKDRILGVTIVGQNAGELLSEFTLAMKHGLGLGKILGTIHTYPTMAEANKYAAGEWRKKNKPEWALKLLARYFRWARS</sequence>
<dbReference type="PANTHER" id="PTHR43014">
    <property type="entry name" value="MERCURIC REDUCTASE"/>
    <property type="match status" value="1"/>
</dbReference>
<proteinExistence type="inferred from homology"/>
<dbReference type="GO" id="GO:0016668">
    <property type="term" value="F:oxidoreductase activity, acting on a sulfur group of donors, NAD(P) as acceptor"/>
    <property type="evidence" value="ECO:0007669"/>
    <property type="project" value="InterPro"/>
</dbReference>
<feature type="transmembrane region" description="Helical" evidence="9">
    <location>
        <begin position="103"/>
        <end position="128"/>
    </location>
</feature>
<evidence type="ECO:0000256" key="3">
    <source>
        <dbReference type="ARBA" id="ARBA00022630"/>
    </source>
</evidence>
<name>A0A3B0R9R0_9ZZZZ</name>
<evidence type="ECO:0000256" key="1">
    <source>
        <dbReference type="ARBA" id="ARBA00001974"/>
    </source>
</evidence>
<feature type="transmembrane region" description="Helical" evidence="9">
    <location>
        <begin position="30"/>
        <end position="48"/>
    </location>
</feature>
<evidence type="ECO:0000256" key="6">
    <source>
        <dbReference type="ARBA" id="ARBA00023002"/>
    </source>
</evidence>
<dbReference type="EMBL" id="UOEF01000089">
    <property type="protein sequence ID" value="VAV89930.1"/>
    <property type="molecule type" value="Genomic_DNA"/>
</dbReference>
<keyword evidence="3" id="KW-0285">Flavoprotein</keyword>
<keyword evidence="4" id="KW-0274">FAD</keyword>
<dbReference type="GO" id="GO:0003955">
    <property type="term" value="F:NAD(P)H dehydrogenase (quinone) activity"/>
    <property type="evidence" value="ECO:0007669"/>
    <property type="project" value="TreeGrafter"/>
</dbReference>
<feature type="domain" description="VTT" evidence="12">
    <location>
        <begin position="95"/>
        <end position="208"/>
    </location>
</feature>
<keyword evidence="5" id="KW-0521">NADP</keyword>
<dbReference type="InterPro" id="IPR004099">
    <property type="entry name" value="Pyr_nucl-diS_OxRdtase_dimer"/>
</dbReference>
<dbReference type="InterPro" id="IPR023753">
    <property type="entry name" value="FAD/NAD-binding_dom"/>
</dbReference>
<evidence type="ECO:0000256" key="7">
    <source>
        <dbReference type="ARBA" id="ARBA00023157"/>
    </source>
</evidence>
<evidence type="ECO:0000256" key="4">
    <source>
        <dbReference type="ARBA" id="ARBA00022827"/>
    </source>
</evidence>
<dbReference type="Pfam" id="PF02852">
    <property type="entry name" value="Pyr_redox_dim"/>
    <property type="match status" value="1"/>
</dbReference>
<keyword evidence="9" id="KW-0472">Membrane</keyword>
<keyword evidence="8" id="KW-0676">Redox-active center</keyword>
<evidence type="ECO:0000256" key="5">
    <source>
        <dbReference type="ARBA" id="ARBA00022857"/>
    </source>
</evidence>
<dbReference type="PRINTS" id="PR00411">
    <property type="entry name" value="PNDRDTASEI"/>
</dbReference>
<evidence type="ECO:0000256" key="9">
    <source>
        <dbReference type="SAM" id="Phobius"/>
    </source>
</evidence>
<evidence type="ECO:0000259" key="11">
    <source>
        <dbReference type="Pfam" id="PF07992"/>
    </source>
</evidence>
<accession>A0A3B0R9R0</accession>
<dbReference type="GO" id="GO:0016152">
    <property type="term" value="F:mercury (II) reductase (NADP+) activity"/>
    <property type="evidence" value="ECO:0007669"/>
    <property type="project" value="UniProtKB-EC"/>
</dbReference>
<dbReference type="SUPFAM" id="SSF51905">
    <property type="entry name" value="FAD/NAD(P)-binding domain"/>
    <property type="match status" value="1"/>
</dbReference>
<evidence type="ECO:0000259" key="12">
    <source>
        <dbReference type="Pfam" id="PF09335"/>
    </source>
</evidence>
<dbReference type="InterPro" id="IPR032816">
    <property type="entry name" value="VTT_dom"/>
</dbReference>
<protein>
    <submittedName>
        <fullName evidence="13">COG0398: uncharacterized membrane protein / Mercuric ion reductase</fullName>
        <ecNumber evidence="13">1.16.1.1</ecNumber>
    </submittedName>
</protein>
<feature type="domain" description="Pyridine nucleotide-disulphide oxidoreductase dimerisation" evidence="10">
    <location>
        <begin position="609"/>
        <end position="716"/>
    </location>
</feature>
<dbReference type="InterPro" id="IPR016156">
    <property type="entry name" value="FAD/NAD-linked_Rdtase_dimer_sf"/>
</dbReference>
<feature type="non-terminal residue" evidence="13">
    <location>
        <position position="1"/>
    </location>
</feature>
<evidence type="ECO:0000313" key="13">
    <source>
        <dbReference type="EMBL" id="VAV89930.1"/>
    </source>
</evidence>
<feature type="transmembrane region" description="Helical" evidence="9">
    <location>
        <begin position="224"/>
        <end position="244"/>
    </location>
</feature>
<dbReference type="GO" id="GO:0050660">
    <property type="term" value="F:flavin adenine dinucleotide binding"/>
    <property type="evidence" value="ECO:0007669"/>
    <property type="project" value="TreeGrafter"/>
</dbReference>
<reference evidence="13" key="1">
    <citation type="submission" date="2018-06" db="EMBL/GenBank/DDBJ databases">
        <authorList>
            <person name="Zhirakovskaya E."/>
        </authorList>
    </citation>
    <scope>NUCLEOTIDE SEQUENCE</scope>
</reference>
<organism evidence="13">
    <name type="scientific">hydrothermal vent metagenome</name>
    <dbReference type="NCBI Taxonomy" id="652676"/>
    <lineage>
        <taxon>unclassified sequences</taxon>
        <taxon>metagenomes</taxon>
        <taxon>ecological metagenomes</taxon>
    </lineage>
</organism>
<dbReference type="EC" id="1.16.1.1" evidence="13"/>
<dbReference type="FunFam" id="3.30.390.30:FF:000001">
    <property type="entry name" value="Dihydrolipoyl dehydrogenase"/>
    <property type="match status" value="1"/>
</dbReference>
<evidence type="ECO:0000256" key="2">
    <source>
        <dbReference type="ARBA" id="ARBA00007532"/>
    </source>
</evidence>
<feature type="transmembrane region" description="Helical" evidence="9">
    <location>
        <begin position="264"/>
        <end position="283"/>
    </location>
</feature>
<dbReference type="AlphaFoldDB" id="A0A3B0R9R0"/>
<comment type="similarity">
    <text evidence="2">Belongs to the class-I pyridine nucleotide-disulfide oxidoreductase family.</text>
</comment>
<dbReference type="PANTHER" id="PTHR43014:SF2">
    <property type="entry name" value="MERCURIC REDUCTASE"/>
    <property type="match status" value="1"/>
</dbReference>